<keyword evidence="4" id="KW-0540">Nuclease</keyword>
<keyword evidence="10" id="KW-1185">Reference proteome</keyword>
<organism evidence="9 10">
    <name type="scientific">Daphnia galeata</name>
    <dbReference type="NCBI Taxonomy" id="27404"/>
    <lineage>
        <taxon>Eukaryota</taxon>
        <taxon>Metazoa</taxon>
        <taxon>Ecdysozoa</taxon>
        <taxon>Arthropoda</taxon>
        <taxon>Crustacea</taxon>
        <taxon>Branchiopoda</taxon>
        <taxon>Diplostraca</taxon>
        <taxon>Cladocera</taxon>
        <taxon>Anomopoda</taxon>
        <taxon>Daphniidae</taxon>
        <taxon>Daphnia</taxon>
    </lineage>
</organism>
<name>A0A8J2RUM0_9CRUS</name>
<accession>A0A8J2RUM0</accession>
<dbReference type="GO" id="GO:0004518">
    <property type="term" value="F:nuclease activity"/>
    <property type="evidence" value="ECO:0007669"/>
    <property type="project" value="UniProtKB-KW"/>
</dbReference>
<evidence type="ECO:0000256" key="1">
    <source>
        <dbReference type="ARBA" id="ARBA00001968"/>
    </source>
</evidence>
<gene>
    <name evidence="9" type="ORF">DGAL_LOCUS14634</name>
</gene>
<proteinExistence type="inferred from homology"/>
<dbReference type="OrthoDB" id="6609348at2759"/>
<dbReference type="InterPro" id="IPR045249">
    <property type="entry name" value="HARBI1-like"/>
</dbReference>
<dbReference type="PANTHER" id="PTHR22930">
    <property type="match status" value="1"/>
</dbReference>
<evidence type="ECO:0000256" key="5">
    <source>
        <dbReference type="ARBA" id="ARBA00022723"/>
    </source>
</evidence>
<sequence>MKTMKVIFNIANRFIRWPRLEDYQELSRNFEFVNTLGALDASEFEIRQPLNQRPSYTSRKCKTAIKLQIVSTRDLEIIDAAVGFPGNYHILADTAYPLREHILVPFRNNRDLEDHELAYNRAVKSHRQVVERAFGLLKMKWRRLKFLDIFKMKYAHRMVLVCCCFHNFGLRHDGWIDDAPQVDDDDEVDPDYEFDEERETEAGVEKRRRIAEEFIF</sequence>
<dbReference type="InterPro" id="IPR027806">
    <property type="entry name" value="HARBI1_dom"/>
</dbReference>
<reference evidence="9" key="1">
    <citation type="submission" date="2021-11" db="EMBL/GenBank/DDBJ databases">
        <authorList>
            <person name="Schell T."/>
        </authorList>
    </citation>
    <scope>NUCLEOTIDE SEQUENCE</scope>
    <source>
        <strain evidence="9">M5</strain>
    </source>
</reference>
<comment type="subcellular location">
    <subcellularLocation>
        <location evidence="2">Nucleus</location>
    </subcellularLocation>
</comment>
<comment type="similarity">
    <text evidence="3">Belongs to the HARBI1 family.</text>
</comment>
<keyword evidence="7" id="KW-0539">Nucleus</keyword>
<dbReference type="PANTHER" id="PTHR22930:SF85">
    <property type="entry name" value="GH03217P-RELATED"/>
    <property type="match status" value="1"/>
</dbReference>
<comment type="cofactor">
    <cofactor evidence="1">
        <name>a divalent metal cation</name>
        <dbReference type="ChEBI" id="CHEBI:60240"/>
    </cofactor>
</comment>
<evidence type="ECO:0000256" key="6">
    <source>
        <dbReference type="ARBA" id="ARBA00022801"/>
    </source>
</evidence>
<evidence type="ECO:0000313" key="10">
    <source>
        <dbReference type="Proteomes" id="UP000789390"/>
    </source>
</evidence>
<evidence type="ECO:0000256" key="4">
    <source>
        <dbReference type="ARBA" id="ARBA00022722"/>
    </source>
</evidence>
<evidence type="ECO:0000256" key="2">
    <source>
        <dbReference type="ARBA" id="ARBA00004123"/>
    </source>
</evidence>
<keyword evidence="5" id="KW-0479">Metal-binding</keyword>
<evidence type="ECO:0000256" key="3">
    <source>
        <dbReference type="ARBA" id="ARBA00006958"/>
    </source>
</evidence>
<dbReference type="Pfam" id="PF13359">
    <property type="entry name" value="DDE_Tnp_4"/>
    <property type="match status" value="1"/>
</dbReference>
<dbReference type="GO" id="GO:0046872">
    <property type="term" value="F:metal ion binding"/>
    <property type="evidence" value="ECO:0007669"/>
    <property type="project" value="UniProtKB-KW"/>
</dbReference>
<dbReference type="GO" id="GO:0005634">
    <property type="term" value="C:nucleus"/>
    <property type="evidence" value="ECO:0007669"/>
    <property type="project" value="UniProtKB-SubCell"/>
</dbReference>
<dbReference type="Proteomes" id="UP000789390">
    <property type="component" value="Unassembled WGS sequence"/>
</dbReference>
<dbReference type="GO" id="GO:0016787">
    <property type="term" value="F:hydrolase activity"/>
    <property type="evidence" value="ECO:0007669"/>
    <property type="project" value="UniProtKB-KW"/>
</dbReference>
<evidence type="ECO:0000313" key="9">
    <source>
        <dbReference type="EMBL" id="CAH0111025.1"/>
    </source>
</evidence>
<evidence type="ECO:0000256" key="7">
    <source>
        <dbReference type="ARBA" id="ARBA00023242"/>
    </source>
</evidence>
<feature type="domain" description="DDE Tnp4" evidence="8">
    <location>
        <begin position="85"/>
        <end position="167"/>
    </location>
</feature>
<comment type="caution">
    <text evidence="9">The sequence shown here is derived from an EMBL/GenBank/DDBJ whole genome shotgun (WGS) entry which is preliminary data.</text>
</comment>
<dbReference type="EMBL" id="CAKKLH010000309">
    <property type="protein sequence ID" value="CAH0111025.1"/>
    <property type="molecule type" value="Genomic_DNA"/>
</dbReference>
<protein>
    <recommendedName>
        <fullName evidence="8">DDE Tnp4 domain-containing protein</fullName>
    </recommendedName>
</protein>
<keyword evidence="6" id="KW-0378">Hydrolase</keyword>
<evidence type="ECO:0000259" key="8">
    <source>
        <dbReference type="Pfam" id="PF13359"/>
    </source>
</evidence>
<dbReference type="AlphaFoldDB" id="A0A8J2RUM0"/>